<gene>
    <name evidence="1" type="ORF">NQ317_010722</name>
</gene>
<reference evidence="1" key="1">
    <citation type="journal article" date="2023" name="Insect Mol. Biol.">
        <title>Genome sequencing provides insights into the evolution of gene families encoding plant cell wall-degrading enzymes in longhorned beetles.</title>
        <authorList>
            <person name="Shin N.R."/>
            <person name="Okamura Y."/>
            <person name="Kirsch R."/>
            <person name="Pauchet Y."/>
        </authorList>
    </citation>
    <scope>NUCLEOTIDE SEQUENCE</scope>
    <source>
        <strain evidence="1">MMC_N1</strain>
    </source>
</reference>
<keyword evidence="2" id="KW-1185">Reference proteome</keyword>
<comment type="caution">
    <text evidence="1">The sequence shown here is derived from an EMBL/GenBank/DDBJ whole genome shotgun (WGS) entry which is preliminary data.</text>
</comment>
<dbReference type="EMBL" id="JAPWTJ010000005">
    <property type="protein sequence ID" value="KAJ8985964.1"/>
    <property type="molecule type" value="Genomic_DNA"/>
</dbReference>
<name>A0ABQ9K734_9CUCU</name>
<organism evidence="1 2">
    <name type="scientific">Molorchus minor</name>
    <dbReference type="NCBI Taxonomy" id="1323400"/>
    <lineage>
        <taxon>Eukaryota</taxon>
        <taxon>Metazoa</taxon>
        <taxon>Ecdysozoa</taxon>
        <taxon>Arthropoda</taxon>
        <taxon>Hexapoda</taxon>
        <taxon>Insecta</taxon>
        <taxon>Pterygota</taxon>
        <taxon>Neoptera</taxon>
        <taxon>Endopterygota</taxon>
        <taxon>Coleoptera</taxon>
        <taxon>Polyphaga</taxon>
        <taxon>Cucujiformia</taxon>
        <taxon>Chrysomeloidea</taxon>
        <taxon>Cerambycidae</taxon>
        <taxon>Lamiinae</taxon>
        <taxon>Monochamini</taxon>
        <taxon>Molorchus</taxon>
    </lineage>
</organism>
<proteinExistence type="predicted"/>
<accession>A0ABQ9K734</accession>
<sequence>MSGVVQKIKVLKTINGLNFEKRLEIKENGRPMPELEIRQTSKDRNKEVHRNFRPSMYDLSEWICGCDSDILASLEKIIDTDDDSNTINQAIGLKNFLQNDNFLYWLNFFHLIMPSCEHLFEKLQKRNIDVNSVKNSIAAFKTSIQELRDDNLNKLAEVSLQTPTSSTASDGRKRRRKAIFYSNPCISLEVCDIIISEVNDRFRFSDHLIIAQLFYSDKFEEYKESFPEDILRLIKKRLSSAGAIAILQLFINNNLCDTFLESVKLLNILCTLPMTTMEKSNNKAGSHLKEYFYLESTAQFYK</sequence>
<dbReference type="Proteomes" id="UP001162164">
    <property type="component" value="Unassembled WGS sequence"/>
</dbReference>
<evidence type="ECO:0000313" key="1">
    <source>
        <dbReference type="EMBL" id="KAJ8985964.1"/>
    </source>
</evidence>
<protein>
    <submittedName>
        <fullName evidence="1">Uncharacterized protein</fullName>
    </submittedName>
</protein>
<evidence type="ECO:0000313" key="2">
    <source>
        <dbReference type="Proteomes" id="UP001162164"/>
    </source>
</evidence>